<evidence type="ECO:0000259" key="10">
    <source>
        <dbReference type="PROSITE" id="PS50048"/>
    </source>
</evidence>
<feature type="region of interest" description="Disordered" evidence="9">
    <location>
        <begin position="1"/>
        <end position="21"/>
    </location>
</feature>
<keyword evidence="4" id="KW-0805">Transcription regulation</keyword>
<keyword evidence="2" id="KW-0479">Metal-binding</keyword>
<dbReference type="GO" id="GO:0045944">
    <property type="term" value="P:positive regulation of transcription by RNA polymerase II"/>
    <property type="evidence" value="ECO:0007669"/>
    <property type="project" value="TreeGrafter"/>
</dbReference>
<sequence length="746" mass="81666">MPRPARTTKKVKKEPEAAKDPTTIKRERSLRACTRCRQRKQRCDNALPDCGNCIKGGVPCEAIPIEVVSRDNLVQLYDQLQESTRQNAAMQQELDLARIMAPDTLCVFSAVIAQQVTGQGYSGDGSRCSAQARFVGIVRRFKSSTFSTSILTSSISVAMVQLYMPSTISAAKEDATTDRQTASISKQLKPQRTEAKLELWKVVEVLGMCFPAVAPAVSFAVEQIDPKADSGRWCTLADLAAVPTRELLTVLGGTTTPSTSQSQPHETAASIKELIGKILTASEMTRVAATLLWALLALANHRTEELLRMTTVLTCFMQAWQTQASSDASMVVGVVPIAFRRAYDWVRLQTAIITGKLHIHATSALNSFEGIESIACKNDFSTFLASLSVEQKRLEYLALHIFTSPSDALTDTGHDEAVWQLLRSIKELSDVFSQTSERFSVSLSTAVNSKHALMRQKMGVQLYGMFPRLLFIYCPNDRRHWRWLANAAPLAVTALGYHGAAWGASRWTGDCVGDAVGFADLLAAFVWTLQQRQAHNDLREDFTEAVQMAIGLGEQYSMRWPQCASIINPALDELRAFPYHHHHHQQESLPPPPISTSTSWPPILTSSTTSSSSAHQPSSPDHLRTPHACEPPLNPYITATNLLELQDLHPFRVWPGQVGGEEQQQQQSHCSSALAGIEEDHVYASATFGRDGGGGGQGGTGELYNCETGFGVGGVEQGFAGQRIAVQTGAARTTQQGRMLLYMEDA</sequence>
<organism evidence="11 12">
    <name type="scientific">Ustilago trichophora</name>
    <dbReference type="NCBI Taxonomy" id="86804"/>
    <lineage>
        <taxon>Eukaryota</taxon>
        <taxon>Fungi</taxon>
        <taxon>Dikarya</taxon>
        <taxon>Basidiomycota</taxon>
        <taxon>Ustilaginomycotina</taxon>
        <taxon>Ustilaginomycetes</taxon>
        <taxon>Ustilaginales</taxon>
        <taxon>Ustilaginaceae</taxon>
        <taxon>Ustilago</taxon>
    </lineage>
</organism>
<dbReference type="GO" id="GO:0043565">
    <property type="term" value="F:sequence-specific DNA binding"/>
    <property type="evidence" value="ECO:0007669"/>
    <property type="project" value="TreeGrafter"/>
</dbReference>
<dbReference type="CDD" id="cd00067">
    <property type="entry name" value="GAL4"/>
    <property type="match status" value="1"/>
</dbReference>
<dbReference type="PANTHER" id="PTHR47782:SF12">
    <property type="entry name" value="ZN(II)2CYS6 TRANSCRIPTION FACTOR (EUROFUNG)"/>
    <property type="match status" value="1"/>
</dbReference>
<evidence type="ECO:0000256" key="9">
    <source>
        <dbReference type="SAM" id="MobiDB-lite"/>
    </source>
</evidence>
<keyword evidence="5" id="KW-0238">DNA-binding</keyword>
<comment type="subcellular location">
    <subcellularLocation>
        <location evidence="1">Nucleus</location>
    </subcellularLocation>
</comment>
<evidence type="ECO:0000256" key="1">
    <source>
        <dbReference type="ARBA" id="ARBA00004123"/>
    </source>
</evidence>
<dbReference type="Proteomes" id="UP000324022">
    <property type="component" value="Unassembled WGS sequence"/>
</dbReference>
<keyword evidence="7" id="KW-0539">Nucleus</keyword>
<evidence type="ECO:0000256" key="7">
    <source>
        <dbReference type="ARBA" id="ARBA00023242"/>
    </source>
</evidence>
<dbReference type="AlphaFoldDB" id="A0A5C3EK98"/>
<feature type="coiled-coil region" evidence="8">
    <location>
        <begin position="73"/>
        <end position="100"/>
    </location>
</feature>
<dbReference type="OrthoDB" id="2441642at2759"/>
<keyword evidence="6" id="KW-0804">Transcription</keyword>
<dbReference type="PROSITE" id="PS50048">
    <property type="entry name" value="ZN2_CY6_FUNGAL_2"/>
    <property type="match status" value="1"/>
</dbReference>
<dbReference type="EMBL" id="OOIN01000031">
    <property type="protein sequence ID" value="SPO30147.1"/>
    <property type="molecule type" value="Genomic_DNA"/>
</dbReference>
<dbReference type="Pfam" id="PF00172">
    <property type="entry name" value="Zn_clus"/>
    <property type="match status" value="1"/>
</dbReference>
<dbReference type="InterPro" id="IPR052202">
    <property type="entry name" value="Yeast_MetPath_Reg"/>
</dbReference>
<keyword evidence="8" id="KW-0175">Coiled coil</keyword>
<feature type="compositionally biased region" description="Low complexity" evidence="9">
    <location>
        <begin position="595"/>
        <end position="620"/>
    </location>
</feature>
<dbReference type="SUPFAM" id="SSF57701">
    <property type="entry name" value="Zn2/Cys6 DNA-binding domain"/>
    <property type="match status" value="1"/>
</dbReference>
<evidence type="ECO:0000313" key="11">
    <source>
        <dbReference type="EMBL" id="SPO30147.1"/>
    </source>
</evidence>
<dbReference type="InterPro" id="IPR036864">
    <property type="entry name" value="Zn2-C6_fun-type_DNA-bd_sf"/>
</dbReference>
<dbReference type="GO" id="GO:0008270">
    <property type="term" value="F:zinc ion binding"/>
    <property type="evidence" value="ECO:0007669"/>
    <property type="project" value="InterPro"/>
</dbReference>
<feature type="compositionally biased region" description="Basic residues" evidence="9">
    <location>
        <begin position="1"/>
        <end position="12"/>
    </location>
</feature>
<reference evidence="11 12" key="1">
    <citation type="submission" date="2018-03" db="EMBL/GenBank/DDBJ databases">
        <authorList>
            <person name="Guldener U."/>
        </authorList>
    </citation>
    <scope>NUCLEOTIDE SEQUENCE [LARGE SCALE GENOMIC DNA]</scope>
    <source>
        <strain evidence="11 12">NBRC100155</strain>
    </source>
</reference>
<evidence type="ECO:0000256" key="2">
    <source>
        <dbReference type="ARBA" id="ARBA00022723"/>
    </source>
</evidence>
<dbReference type="SMART" id="SM00066">
    <property type="entry name" value="GAL4"/>
    <property type="match status" value="1"/>
</dbReference>
<accession>A0A5C3EK98</accession>
<dbReference type="Gene3D" id="4.10.240.10">
    <property type="entry name" value="Zn(2)-C6 fungal-type DNA-binding domain"/>
    <property type="match status" value="1"/>
</dbReference>
<protein>
    <recommendedName>
        <fullName evidence="10">Zn(2)-C6 fungal-type domain-containing protein</fullName>
    </recommendedName>
</protein>
<evidence type="ECO:0000256" key="8">
    <source>
        <dbReference type="SAM" id="Coils"/>
    </source>
</evidence>
<name>A0A5C3EK98_9BASI</name>
<proteinExistence type="predicted"/>
<dbReference type="GO" id="GO:0000981">
    <property type="term" value="F:DNA-binding transcription factor activity, RNA polymerase II-specific"/>
    <property type="evidence" value="ECO:0007669"/>
    <property type="project" value="InterPro"/>
</dbReference>
<keyword evidence="3" id="KW-0862">Zinc</keyword>
<evidence type="ECO:0000256" key="4">
    <source>
        <dbReference type="ARBA" id="ARBA00023015"/>
    </source>
</evidence>
<evidence type="ECO:0000256" key="5">
    <source>
        <dbReference type="ARBA" id="ARBA00023125"/>
    </source>
</evidence>
<evidence type="ECO:0000256" key="6">
    <source>
        <dbReference type="ARBA" id="ARBA00023163"/>
    </source>
</evidence>
<evidence type="ECO:0000256" key="3">
    <source>
        <dbReference type="ARBA" id="ARBA00022833"/>
    </source>
</evidence>
<gene>
    <name evidence="11" type="ORF">UTRI_05986</name>
</gene>
<dbReference type="PROSITE" id="PS00463">
    <property type="entry name" value="ZN2_CY6_FUNGAL_1"/>
    <property type="match status" value="1"/>
</dbReference>
<evidence type="ECO:0000313" key="12">
    <source>
        <dbReference type="Proteomes" id="UP000324022"/>
    </source>
</evidence>
<feature type="domain" description="Zn(2)-C6 fungal-type" evidence="10">
    <location>
        <begin position="32"/>
        <end position="60"/>
    </location>
</feature>
<dbReference type="PANTHER" id="PTHR47782">
    <property type="entry name" value="ZN(II)2CYS6 TRANSCRIPTION FACTOR (EUROFUNG)-RELATED"/>
    <property type="match status" value="1"/>
</dbReference>
<dbReference type="GO" id="GO:0005634">
    <property type="term" value="C:nucleus"/>
    <property type="evidence" value="ECO:0007669"/>
    <property type="project" value="UniProtKB-SubCell"/>
</dbReference>
<feature type="region of interest" description="Disordered" evidence="9">
    <location>
        <begin position="582"/>
        <end position="631"/>
    </location>
</feature>
<keyword evidence="12" id="KW-1185">Reference proteome</keyword>
<dbReference type="InterPro" id="IPR001138">
    <property type="entry name" value="Zn2Cys6_DnaBD"/>
</dbReference>